<dbReference type="Proteomes" id="UP000471242">
    <property type="component" value="Unassembled WGS sequence"/>
</dbReference>
<evidence type="ECO:0000313" key="8">
    <source>
        <dbReference type="EMBL" id="AHX36866.1"/>
    </source>
</evidence>
<proteinExistence type="predicted"/>
<reference evidence="10" key="3">
    <citation type="submission" date="2021-05" db="EMBL/GenBank/DDBJ databases">
        <authorList>
            <person name="Stine C."/>
        </authorList>
    </citation>
    <scope>NUCLEOTIDE SEQUENCE</scope>
    <source>
        <strain evidence="10">TDS0091212</strain>
    </source>
</reference>
<protein>
    <submittedName>
        <fullName evidence="10">Sigma-54 dependent T6SS transcriptional regulator VasH</fullName>
    </submittedName>
    <submittedName>
        <fullName evidence="11">Sigma-54-dependent Fis family transcriptional regulator</fullName>
    </submittedName>
</protein>
<dbReference type="SMART" id="SM00382">
    <property type="entry name" value="AAA"/>
    <property type="match status" value="1"/>
</dbReference>
<dbReference type="InterPro" id="IPR025943">
    <property type="entry name" value="Sigma_54_int_dom_ATP-bd_2"/>
</dbReference>
<dbReference type="GO" id="GO:0005524">
    <property type="term" value="F:ATP binding"/>
    <property type="evidence" value="ECO:0007669"/>
    <property type="project" value="UniProtKB-KW"/>
</dbReference>
<dbReference type="Pfam" id="PF25601">
    <property type="entry name" value="AAA_lid_14"/>
    <property type="match status" value="1"/>
</dbReference>
<evidence type="ECO:0000313" key="11">
    <source>
        <dbReference type="EMBL" id="MVD24025.1"/>
    </source>
</evidence>
<dbReference type="RefSeq" id="WP_000084793.1">
    <property type="nucleotide sequence ID" value="NZ_AP018677.1"/>
</dbReference>
<dbReference type="PATRIC" id="fig|666.1965.peg.2278"/>
<dbReference type="InterPro" id="IPR025944">
    <property type="entry name" value="Sigma_54_int_dom_CS"/>
</dbReference>
<dbReference type="PROSITE" id="PS00675">
    <property type="entry name" value="SIGMA54_INTERACT_1"/>
    <property type="match status" value="1"/>
</dbReference>
<keyword evidence="1" id="KW-0547">Nucleotide-binding</keyword>
<dbReference type="EMBL" id="QZRB01000016">
    <property type="protein sequence ID" value="MVD24025.1"/>
    <property type="molecule type" value="Genomic_DNA"/>
</dbReference>
<dbReference type="PANTHER" id="PTHR32071">
    <property type="entry name" value="TRANSCRIPTIONAL REGULATORY PROTEIN"/>
    <property type="match status" value="1"/>
</dbReference>
<dbReference type="Pfam" id="PF02954">
    <property type="entry name" value="HTH_8"/>
    <property type="match status" value="1"/>
</dbReference>
<reference evidence="10" key="4">
    <citation type="submission" date="2023-08" db="EMBL/GenBank/DDBJ databases">
        <title>Vibrio cholerae Outbreaks in Tanzania Exemplify Founder Flush: Simultaneous Increases in Population Size and Genetic Diversity.</title>
        <authorList>
            <person name="Debes A.K."/>
            <person name="Mohammed A."/>
            <person name="Maseke I."/>
            <person name="Almeida M."/>
            <person name="Li S."/>
            <person name="Matimba H."/>
            <person name="Joachim A."/>
            <person name="Mizinduko M."/>
            <person name="Nyanga S."/>
            <person name="Kelly M."/>
            <person name="Kachwamba Y."/>
            <person name="Schaffer A.M."/>
            <person name="Nyanga A.S."/>
            <person name="Mghamba J."/>
            <person name="Mosha F.S."/>
            <person name="Sack D.A."/>
            <person name="Stine O.C."/>
        </authorList>
    </citation>
    <scope>NUCLEOTIDE SEQUENCE</scope>
    <source>
        <strain evidence="10">TDS0091212</strain>
    </source>
</reference>
<dbReference type="InterPro" id="IPR002197">
    <property type="entry name" value="HTH_Fis"/>
</dbReference>
<dbReference type="OMA" id="VACAHTP"/>
<keyword evidence="2" id="KW-0067">ATP-binding</keyword>
<feature type="domain" description="Sigma-54 factor interaction" evidence="6">
    <location>
        <begin position="193"/>
        <end position="422"/>
    </location>
</feature>
<dbReference type="GO" id="GO:0006355">
    <property type="term" value="P:regulation of DNA-templated transcription"/>
    <property type="evidence" value="ECO:0007669"/>
    <property type="project" value="InterPro"/>
</dbReference>
<dbReference type="Pfam" id="PF00158">
    <property type="entry name" value="Sigma54_activat"/>
    <property type="match status" value="1"/>
</dbReference>
<dbReference type="Gene3D" id="3.40.50.300">
    <property type="entry name" value="P-loop containing nucleotide triphosphate hydrolases"/>
    <property type="match status" value="1"/>
</dbReference>
<dbReference type="Gene3D" id="1.10.10.60">
    <property type="entry name" value="Homeodomain-like"/>
    <property type="match status" value="1"/>
</dbReference>
<dbReference type="InterPro" id="IPR027417">
    <property type="entry name" value="P-loop_NTPase"/>
</dbReference>
<dbReference type="FunFam" id="3.40.50.300:FF:000006">
    <property type="entry name" value="DNA-binding transcriptional regulator NtrC"/>
    <property type="match status" value="1"/>
</dbReference>
<evidence type="ECO:0000313" key="9">
    <source>
        <dbReference type="EMBL" id="AHX36887.1"/>
    </source>
</evidence>
<dbReference type="InterPro" id="IPR002078">
    <property type="entry name" value="Sigma_54_int"/>
</dbReference>
<dbReference type="InterPro" id="IPR058031">
    <property type="entry name" value="AAA_lid_NorR"/>
</dbReference>
<dbReference type="InterPro" id="IPR009057">
    <property type="entry name" value="Homeodomain-like_sf"/>
</dbReference>
<dbReference type="EMBL" id="KF228947">
    <property type="protein sequence ID" value="AHX36866.1"/>
    <property type="molecule type" value="Genomic_DNA"/>
</dbReference>
<dbReference type="Proteomes" id="UP001196338">
    <property type="component" value="Unassembled WGS sequence"/>
</dbReference>
<sequence length="530" mass="59260">MSQWLAFATQLVGVRKSHQLALQFVDLLTQGLDLSDSLLLLPSSDGRLLVPHDPQRQFAWSVTDFDVPFAHVLQSSNAMHLTAEELVFWQSNRTFSQLTSRVGMFDSVWIQPLPMDTRQVHSILLLMGESHGIVSAFENADFLKFIEVFSQQWSLLNDMEREEQRRLELKQSLTDIERDSAQRSLANALSRTLIGESAAMQKLREQIVSAANSQLSVMVQGETGTGKELVAAAVHELSSRKSAPFVAINCAAIPEHLLESELFGYCKGAFSGADSDKQGLIAQANGGTLFLDEIGDMPLTLQAKLLRVLESRTFRPLGGKQELSSDFRLVSATHVNLLDQVRKKEFRQDLYYRLFQYPITLPRLAARLEDIELLSEHFVRVFNLQHNTRIRGLNYRAIDCLKQYDFPGNVRELKHLIEFGCAQTADGTQVEASCFAHRLQTLPCLAPEATPVAVSVETENVDLEPSVALAGEPNFAVIHDLKQAVSQFEALIISERLNRFAGDRAKAAKSLGIPKRTLAYKCLKLEIKTP</sequence>
<name>A0A023PRF8_VIBCL</name>
<dbReference type="EMBL" id="KF228945">
    <property type="protein sequence ID" value="AHX36821.1"/>
    <property type="molecule type" value="Genomic_DNA"/>
</dbReference>
<dbReference type="SMR" id="A0A023PRF8"/>
<dbReference type="PROSITE" id="PS00688">
    <property type="entry name" value="SIGMA54_INTERACT_3"/>
    <property type="match status" value="1"/>
</dbReference>
<dbReference type="KEGG" id="vcx:VAA049_1791"/>
<gene>
    <name evidence="10" type="primary">vasH</name>
    <name evidence="11" type="ORF">D6U24_11715</name>
    <name evidence="10" type="ORF">KIN13_00960</name>
</gene>
<keyword evidence="5" id="KW-0804">Transcription</keyword>
<evidence type="ECO:0000259" key="6">
    <source>
        <dbReference type="PROSITE" id="PS50045"/>
    </source>
</evidence>
<organism evidence="7">
    <name type="scientific">Vibrio cholerae</name>
    <dbReference type="NCBI Taxonomy" id="666"/>
    <lineage>
        <taxon>Bacteria</taxon>
        <taxon>Pseudomonadati</taxon>
        <taxon>Pseudomonadota</taxon>
        <taxon>Gammaproteobacteria</taxon>
        <taxon>Vibrionales</taxon>
        <taxon>Vibrionaceae</taxon>
        <taxon>Vibrio</taxon>
    </lineage>
</organism>
<dbReference type="KEGG" id="vcq:EN18_04310"/>
<evidence type="ECO:0000256" key="4">
    <source>
        <dbReference type="ARBA" id="ARBA00023125"/>
    </source>
</evidence>
<evidence type="ECO:0000256" key="5">
    <source>
        <dbReference type="ARBA" id="ARBA00023163"/>
    </source>
</evidence>
<dbReference type="InterPro" id="IPR003593">
    <property type="entry name" value="AAA+_ATPase"/>
</dbReference>
<reference evidence="7" key="1">
    <citation type="journal article" date="2014" name="Nat. Commun.">
        <title>The Vibrio cholerae type VI secretion system employs diverse effector modules for intraspecific competition.</title>
        <authorList>
            <person name="Unterweger D."/>
            <person name="Miyata S.T."/>
            <person name="Bachmann V."/>
            <person name="Brooks T.M."/>
            <person name="Mullins T."/>
            <person name="Kostiuk B."/>
            <person name="Provenzano D."/>
            <person name="Pukatzki S."/>
        </authorList>
    </citation>
    <scope>NUCLEOTIDE SEQUENCE</scope>
    <source>
        <strain evidence="8">CA401</strain>
        <strain evidence="7">DL4211</strain>
        <strain evidence="9">NIH41</strain>
    </source>
</reference>
<evidence type="ECO:0000256" key="3">
    <source>
        <dbReference type="ARBA" id="ARBA00023015"/>
    </source>
</evidence>
<evidence type="ECO:0000313" key="12">
    <source>
        <dbReference type="Proteomes" id="UP000471242"/>
    </source>
</evidence>
<evidence type="ECO:0000256" key="1">
    <source>
        <dbReference type="ARBA" id="ARBA00022741"/>
    </source>
</evidence>
<dbReference type="SUPFAM" id="SSF46689">
    <property type="entry name" value="Homeodomain-like"/>
    <property type="match status" value="1"/>
</dbReference>
<dbReference type="PANTHER" id="PTHR32071:SF117">
    <property type="entry name" value="PTS-DEPENDENT DIHYDROXYACETONE KINASE OPERON REGULATORY PROTEIN-RELATED"/>
    <property type="match status" value="1"/>
</dbReference>
<evidence type="ECO:0000313" key="7">
    <source>
        <dbReference type="EMBL" id="AHX36821.1"/>
    </source>
</evidence>
<dbReference type="CDD" id="cd00009">
    <property type="entry name" value="AAA"/>
    <property type="match status" value="1"/>
</dbReference>
<dbReference type="PRINTS" id="PR01590">
    <property type="entry name" value="HTHFIS"/>
</dbReference>
<evidence type="ECO:0000313" key="10">
    <source>
        <dbReference type="EMBL" id="MBS7672016.1"/>
    </source>
</evidence>
<evidence type="ECO:0000256" key="2">
    <source>
        <dbReference type="ARBA" id="ARBA00022840"/>
    </source>
</evidence>
<dbReference type="AlphaFoldDB" id="A0A023PRF8"/>
<keyword evidence="4" id="KW-0238">DNA-binding</keyword>
<dbReference type="GO" id="GO:0043565">
    <property type="term" value="F:sequence-specific DNA binding"/>
    <property type="evidence" value="ECO:0007669"/>
    <property type="project" value="InterPro"/>
</dbReference>
<keyword evidence="3" id="KW-0805">Transcription regulation</keyword>
<dbReference type="Gene3D" id="1.10.8.60">
    <property type="match status" value="1"/>
</dbReference>
<dbReference type="FunFam" id="1.10.8.60:FF:000180">
    <property type="entry name" value="Sigma-54 dependent transcriptional regulator"/>
    <property type="match status" value="1"/>
</dbReference>
<dbReference type="EMBL" id="KF228948">
    <property type="protein sequence ID" value="AHX36887.1"/>
    <property type="molecule type" value="Genomic_DNA"/>
</dbReference>
<dbReference type="InterPro" id="IPR025662">
    <property type="entry name" value="Sigma_54_int_dom_ATP-bd_1"/>
</dbReference>
<reference evidence="11 12" key="2">
    <citation type="submission" date="2018-09" db="EMBL/GenBank/DDBJ databases">
        <title>Genomic epidemiology reveals two lineages of Vibrio cholerae that can cause global cholera epidemics despite absence of cholera toxin gene.</title>
        <authorList>
            <person name="Wang H."/>
            <person name="Zen W."/>
            <person name="Yu H."/>
            <person name="Zhang W."/>
            <person name="Pan J."/>
            <person name="Yang C."/>
            <person name="Cui Y."/>
        </authorList>
    </citation>
    <scope>NUCLEOTIDE SEQUENCE [LARGE SCALE GENOMIC DNA]</scope>
    <source>
        <strain evidence="11 12">00-1_S85</strain>
    </source>
</reference>
<dbReference type="SUPFAM" id="SSF52540">
    <property type="entry name" value="P-loop containing nucleoside triphosphate hydrolases"/>
    <property type="match status" value="1"/>
</dbReference>
<accession>A0A023PRF8</accession>
<dbReference type="PROSITE" id="PS00676">
    <property type="entry name" value="SIGMA54_INTERACT_2"/>
    <property type="match status" value="1"/>
</dbReference>
<dbReference type="GeneID" id="69721918"/>
<dbReference type="EMBL" id="JAHBND010000050">
    <property type="protein sequence ID" value="MBS7672016.1"/>
    <property type="molecule type" value="Genomic_DNA"/>
</dbReference>
<dbReference type="PROSITE" id="PS50045">
    <property type="entry name" value="SIGMA54_INTERACT_4"/>
    <property type="match status" value="1"/>
</dbReference>